<dbReference type="EMBL" id="LFYR01000658">
    <property type="protein sequence ID" value="KMZ71785.1"/>
    <property type="molecule type" value="Genomic_DNA"/>
</dbReference>
<dbReference type="PANTHER" id="PTHR47926">
    <property type="entry name" value="PENTATRICOPEPTIDE REPEAT-CONTAINING PROTEIN"/>
    <property type="match status" value="1"/>
</dbReference>
<dbReference type="InterPro" id="IPR002885">
    <property type="entry name" value="PPR_rpt"/>
</dbReference>
<dbReference type="Pfam" id="PF20431">
    <property type="entry name" value="E_motif"/>
    <property type="match status" value="1"/>
</dbReference>
<feature type="repeat" description="PPR" evidence="2">
    <location>
        <begin position="56"/>
        <end position="86"/>
    </location>
</feature>
<dbReference type="InterPro" id="IPR011990">
    <property type="entry name" value="TPR-like_helical_dom_sf"/>
</dbReference>
<dbReference type="OMA" id="KCRNMEY"/>
<dbReference type="Pfam" id="PF13041">
    <property type="entry name" value="PPR_2"/>
    <property type="match status" value="2"/>
</dbReference>
<evidence type="ECO:0000313" key="4">
    <source>
        <dbReference type="EMBL" id="KMZ71785.1"/>
    </source>
</evidence>
<name>A0A0K9PU77_ZOSMR</name>
<dbReference type="SUPFAM" id="SSF48452">
    <property type="entry name" value="TPR-like"/>
    <property type="match status" value="1"/>
</dbReference>
<evidence type="ECO:0000259" key="3">
    <source>
        <dbReference type="Pfam" id="PF14432"/>
    </source>
</evidence>
<keyword evidence="1" id="KW-0677">Repeat</keyword>
<dbReference type="Pfam" id="PF01535">
    <property type="entry name" value="PPR"/>
    <property type="match status" value="10"/>
</dbReference>
<gene>
    <name evidence="4" type="ORF">ZOSMA_175G00270</name>
</gene>
<dbReference type="PANTHER" id="PTHR47926:SF533">
    <property type="entry name" value="DYW DOMAIN-CONTAINING PROTEIN"/>
    <property type="match status" value="1"/>
</dbReference>
<feature type="repeat" description="PPR" evidence="2">
    <location>
        <begin position="463"/>
        <end position="498"/>
    </location>
</feature>
<dbReference type="FunFam" id="1.25.40.10:FF:000090">
    <property type="entry name" value="Pentatricopeptide repeat-containing protein, chloroplastic"/>
    <property type="match status" value="1"/>
</dbReference>
<dbReference type="FunFam" id="1.25.40.10:FF:000442">
    <property type="entry name" value="Pentatricopeptide repeat-containing protein At3g49710"/>
    <property type="match status" value="1"/>
</dbReference>
<organism evidence="4 5">
    <name type="scientific">Zostera marina</name>
    <name type="common">Eelgrass</name>
    <dbReference type="NCBI Taxonomy" id="29655"/>
    <lineage>
        <taxon>Eukaryota</taxon>
        <taxon>Viridiplantae</taxon>
        <taxon>Streptophyta</taxon>
        <taxon>Embryophyta</taxon>
        <taxon>Tracheophyta</taxon>
        <taxon>Spermatophyta</taxon>
        <taxon>Magnoliopsida</taxon>
        <taxon>Liliopsida</taxon>
        <taxon>Zosteraceae</taxon>
        <taxon>Zostera</taxon>
    </lineage>
</organism>
<accession>A0A0K9PU77</accession>
<reference evidence="5" key="1">
    <citation type="journal article" date="2016" name="Nature">
        <title>The genome of the seagrass Zostera marina reveals angiosperm adaptation to the sea.</title>
        <authorList>
            <person name="Olsen J.L."/>
            <person name="Rouze P."/>
            <person name="Verhelst B."/>
            <person name="Lin Y.-C."/>
            <person name="Bayer T."/>
            <person name="Collen J."/>
            <person name="Dattolo E."/>
            <person name="De Paoli E."/>
            <person name="Dittami S."/>
            <person name="Maumus F."/>
            <person name="Michel G."/>
            <person name="Kersting A."/>
            <person name="Lauritano C."/>
            <person name="Lohaus R."/>
            <person name="Toepel M."/>
            <person name="Tonon T."/>
            <person name="Vanneste K."/>
            <person name="Amirebrahimi M."/>
            <person name="Brakel J."/>
            <person name="Bostroem C."/>
            <person name="Chovatia M."/>
            <person name="Grimwood J."/>
            <person name="Jenkins J.W."/>
            <person name="Jueterbock A."/>
            <person name="Mraz A."/>
            <person name="Stam W.T."/>
            <person name="Tice H."/>
            <person name="Bornberg-Bauer E."/>
            <person name="Green P.J."/>
            <person name="Pearson G.A."/>
            <person name="Procaccini G."/>
            <person name="Duarte C.M."/>
            <person name="Schmutz J."/>
            <person name="Reusch T.B.H."/>
            <person name="Van de Peer Y."/>
        </authorList>
    </citation>
    <scope>NUCLEOTIDE SEQUENCE [LARGE SCALE GENOMIC DNA]</scope>
    <source>
        <strain evidence="5">cv. Finnish</strain>
    </source>
</reference>
<evidence type="ECO:0000256" key="1">
    <source>
        <dbReference type="ARBA" id="ARBA00022737"/>
    </source>
</evidence>
<keyword evidence="5" id="KW-1185">Reference proteome</keyword>
<evidence type="ECO:0000313" key="5">
    <source>
        <dbReference type="Proteomes" id="UP000036987"/>
    </source>
</evidence>
<dbReference type="AlphaFoldDB" id="A0A0K9PU77"/>
<sequence>MACRNFIRLFCTASRFRRDLDNMSNIRKLTSILSTYGKTGQISKARQLFDSMAERNVVSWNAMITAYIQNGDTRSARCLFDHMPESLRDAISWNTIITAYSHANAMDKARYLFDAIPPEKKTIVSWTIVISGYVQIANFHQGWELFVTMYHGVVSATLDHSILLPAISSVVGLGDHHLLDSLRSLAIKVAFEGDVVVGTAFLIAYTKNNEVKNTMMDTSAGRFFSWMPERNDFTWSTMIAASSQLGHIDDSISYYNKSPQNSIACQSAMISSFARAGRINDAHFLFDKIPYPNVLLCNTMIAGYTQNNMMDLASKLFYAMPIRNPISWAAMIAGFAQNGRYCEALQLFSDLHRRKEDMPFPPQHSCYTSALLACSYISGDSGLEHGRQIHTLVVKTGCQFNTFICNGLISMYSKCDSFADVNQMFEKMKVKDTVSWNCLITGLANNNMVADAHAVFERMPNRDIVSWTSIISAYGQSGGHETEALSLFMKMQNQSIKPNSSTLATMISVCADLGATGLGQQFHSLAVKLGSIRSTGTDDDIFISNALITMYFKCGVCRDSFQVFDEMSDHDIVTWNAILTGCAHQGFGMETIRLFDQMKSEGVVYPNHITFLAMMCACSHAGLVDEGFKYFDSMSRDYSLMPSTKHYACMVDLLGRAGRLTEAEEFIDAMPIEPDSVVWGALLGASRIFQNMKSAEKASERLLEMDPHNSGTYVLLSNMYASVGMWDEAGEVRKLMRERGVVKEAAGSSWMYVNNRLYSFFTNKMAGNGNDDGTQKTEEIVGGLKEMYVKLISGSGYVPNTSFALHDVEEEQKIEGLLGHSEKLAVVFGLMNTKEGSPIRIMKNLRICGDCHTFMKLVSKETGRLINVRDRNRFHHFEHGNCSCGDYW</sequence>
<dbReference type="InterPro" id="IPR032867">
    <property type="entry name" value="DYW_dom"/>
</dbReference>
<dbReference type="GO" id="GO:0009451">
    <property type="term" value="P:RNA modification"/>
    <property type="evidence" value="ECO:0007669"/>
    <property type="project" value="InterPro"/>
</dbReference>
<proteinExistence type="predicted"/>
<dbReference type="Proteomes" id="UP000036987">
    <property type="component" value="Unassembled WGS sequence"/>
</dbReference>
<feature type="repeat" description="PPR" evidence="2">
    <location>
        <begin position="432"/>
        <end position="462"/>
    </location>
</feature>
<dbReference type="OrthoDB" id="1868231at2759"/>
<feature type="domain" description="DYW" evidence="3">
    <location>
        <begin position="796"/>
        <end position="888"/>
    </location>
</feature>
<dbReference type="InterPro" id="IPR046848">
    <property type="entry name" value="E_motif"/>
</dbReference>
<feature type="repeat" description="PPR" evidence="2">
    <location>
        <begin position="324"/>
        <end position="358"/>
    </location>
</feature>
<evidence type="ECO:0000256" key="2">
    <source>
        <dbReference type="PROSITE-ProRule" id="PRU00708"/>
    </source>
</evidence>
<feature type="repeat" description="PPR" evidence="2">
    <location>
        <begin position="709"/>
        <end position="743"/>
    </location>
</feature>
<dbReference type="InterPro" id="IPR046960">
    <property type="entry name" value="PPR_At4g14850-like_plant"/>
</dbReference>
<feature type="repeat" description="PPR" evidence="2">
    <location>
        <begin position="571"/>
        <end position="605"/>
    </location>
</feature>
<dbReference type="GO" id="GO:0003723">
    <property type="term" value="F:RNA binding"/>
    <property type="evidence" value="ECO:0007669"/>
    <property type="project" value="InterPro"/>
</dbReference>
<dbReference type="NCBIfam" id="TIGR00756">
    <property type="entry name" value="PPR"/>
    <property type="match status" value="6"/>
</dbReference>
<dbReference type="GO" id="GO:0008270">
    <property type="term" value="F:zinc ion binding"/>
    <property type="evidence" value="ECO:0007669"/>
    <property type="project" value="InterPro"/>
</dbReference>
<dbReference type="Gene3D" id="1.25.40.10">
    <property type="entry name" value="Tetratricopeptide repeat domain"/>
    <property type="match status" value="6"/>
</dbReference>
<comment type="caution">
    <text evidence="4">The sequence shown here is derived from an EMBL/GenBank/DDBJ whole genome shotgun (WGS) entry which is preliminary data.</text>
</comment>
<dbReference type="Pfam" id="PF14432">
    <property type="entry name" value="DYW_deaminase"/>
    <property type="match status" value="1"/>
</dbReference>
<dbReference type="PROSITE" id="PS51375">
    <property type="entry name" value="PPR"/>
    <property type="match status" value="6"/>
</dbReference>
<protein>
    <recommendedName>
        <fullName evidence="3">DYW domain-containing protein</fullName>
    </recommendedName>
</protein>